<dbReference type="PROSITE" id="PS50240">
    <property type="entry name" value="TRYPSIN_DOM"/>
    <property type="match status" value="1"/>
</dbReference>
<dbReference type="GO" id="GO:0004252">
    <property type="term" value="F:serine-type endopeptidase activity"/>
    <property type="evidence" value="ECO:0007669"/>
    <property type="project" value="InterPro"/>
</dbReference>
<dbReference type="Pfam" id="PF00089">
    <property type="entry name" value="Trypsin"/>
    <property type="match status" value="1"/>
</dbReference>
<dbReference type="InterPro" id="IPR050430">
    <property type="entry name" value="Peptidase_S1"/>
</dbReference>
<dbReference type="PRINTS" id="PR00722">
    <property type="entry name" value="CHYMOTRYPSIN"/>
</dbReference>
<geneLocation type="plasmid" evidence="4 5">
    <name>pSCL4</name>
</geneLocation>
<feature type="signal peptide" evidence="3">
    <location>
        <begin position="1"/>
        <end position="32"/>
    </location>
</feature>
<name>B5GRY3_STRCL</name>
<dbReference type="InterPro" id="IPR018114">
    <property type="entry name" value="TRYPSIN_HIS"/>
</dbReference>
<dbReference type="Proteomes" id="UP000002357">
    <property type="component" value="Plasmid pSCL4"/>
</dbReference>
<dbReference type="PROSITE" id="PS00134">
    <property type="entry name" value="TRYPSIN_HIS"/>
    <property type="match status" value="1"/>
</dbReference>
<protein>
    <submittedName>
        <fullName evidence="4">Peptidase S1 and S6 chymotrypsin/Hap</fullName>
    </submittedName>
</protein>
<reference evidence="4 5" key="1">
    <citation type="journal article" date="2010" name="Genome Biol. Evol.">
        <title>The sequence of a 1.8-mb bacterial linear plasmid reveals a rich evolutionary reservoir of secondary metabolic pathways.</title>
        <authorList>
            <person name="Medema M.H."/>
            <person name="Trefzer A."/>
            <person name="Kovalchuk A."/>
            <person name="van den Berg M."/>
            <person name="Mueller U."/>
            <person name="Heijne W."/>
            <person name="Wu L."/>
            <person name="Alam M.T."/>
            <person name="Ronning C.M."/>
            <person name="Nierman W.C."/>
            <person name="Bovenberg R.A.L."/>
            <person name="Breitling R."/>
            <person name="Takano E."/>
        </authorList>
    </citation>
    <scope>NUCLEOTIDE SEQUENCE [LARGE SCALE GENOMIC DNA]</scope>
    <source>
        <strain evidence="5">ATCC 27064 / DSM 738 / JCM 4710 / NBRC 13307 / NCIMB 12785 / NRRL 3585 / VKM Ac-602</strain>
        <plasmid evidence="4">pSCL4</plasmid>
    </source>
</reference>
<dbReference type="Gene3D" id="2.40.10.10">
    <property type="entry name" value="Trypsin-like serine proteases"/>
    <property type="match status" value="1"/>
</dbReference>
<dbReference type="SMART" id="SM00020">
    <property type="entry name" value="Tryp_SPc"/>
    <property type="match status" value="1"/>
</dbReference>
<dbReference type="GO" id="GO:0006508">
    <property type="term" value="P:proteolysis"/>
    <property type="evidence" value="ECO:0007669"/>
    <property type="project" value="InterPro"/>
</dbReference>
<dbReference type="InterPro" id="IPR001314">
    <property type="entry name" value="Peptidase_S1A"/>
</dbReference>
<dbReference type="FunFam" id="2.40.10.10:FF:000068">
    <property type="entry name" value="transmembrane protease serine 2"/>
    <property type="match status" value="1"/>
</dbReference>
<comment type="similarity">
    <text evidence="1">Belongs to the peptidase S1 family.</text>
</comment>
<evidence type="ECO:0000313" key="4">
    <source>
        <dbReference type="EMBL" id="EFG03776.2"/>
    </source>
</evidence>
<dbReference type="eggNOG" id="COG5640">
    <property type="taxonomic scope" value="Bacteria"/>
</dbReference>
<feature type="chain" id="PRO_5010492555" evidence="3">
    <location>
        <begin position="33"/>
        <end position="272"/>
    </location>
</feature>
<sequence length="272" mass="28108">MGVPVRFHRTLWPAAVLALSAALLAPAAPAAAAPPPILGGKTVAIKDAPYTAFIRLNGLDWKRCGGTIVAPRKVVTAAHCVRAADNGAASLEVITGRTKPVKDTGGKLAKVTRAWIHPDYGKLPNPQNNDIAVLTLDSDASGTALALPKQGETAFTAAGTVGTLYGWGMTSDGDPLTVSESLRTLNETILPAADCTKAEKIHDAKTMLCASYTANSTGFCSGDSGGPLVIGGKLAGVISFNSAMGCSAPDRADFYMRASAYTDLIKKQIDTP</sequence>
<keyword evidence="5" id="KW-1185">Reference proteome</keyword>
<dbReference type="CDD" id="cd00190">
    <property type="entry name" value="Tryp_SPc"/>
    <property type="match status" value="1"/>
</dbReference>
<evidence type="ECO:0000256" key="3">
    <source>
        <dbReference type="SAM" id="SignalP"/>
    </source>
</evidence>
<dbReference type="SUPFAM" id="SSF50494">
    <property type="entry name" value="Trypsin-like serine proteases"/>
    <property type="match status" value="1"/>
</dbReference>
<dbReference type="OrthoDB" id="1496095at2"/>
<dbReference type="PANTHER" id="PTHR24276:SF91">
    <property type="entry name" value="AT26814P-RELATED"/>
    <property type="match status" value="1"/>
</dbReference>
<dbReference type="AlphaFoldDB" id="B5GRY3"/>
<dbReference type="EMBL" id="CM000914">
    <property type="protein sequence ID" value="EFG03776.2"/>
    <property type="molecule type" value="Genomic_DNA"/>
</dbReference>
<dbReference type="InterPro" id="IPR009003">
    <property type="entry name" value="Peptidase_S1_PA"/>
</dbReference>
<keyword evidence="3" id="KW-0732">Signal</keyword>
<dbReference type="RefSeq" id="WP_003954560.1">
    <property type="nucleotide sequence ID" value="NZ_CM000914.1"/>
</dbReference>
<proteinExistence type="inferred from homology"/>
<keyword evidence="4" id="KW-0614">Plasmid</keyword>
<gene>
    <name evidence="4" type="ORF">SCLAV_p0285</name>
</gene>
<accession>B5GRY3</accession>
<dbReference type="PANTHER" id="PTHR24276">
    <property type="entry name" value="POLYSERASE-RELATED"/>
    <property type="match status" value="1"/>
</dbReference>
<evidence type="ECO:0000256" key="1">
    <source>
        <dbReference type="ARBA" id="ARBA00007664"/>
    </source>
</evidence>
<evidence type="ECO:0000313" key="5">
    <source>
        <dbReference type="Proteomes" id="UP000002357"/>
    </source>
</evidence>
<dbReference type="GeneID" id="93733475"/>
<dbReference type="InterPro" id="IPR001254">
    <property type="entry name" value="Trypsin_dom"/>
</dbReference>
<dbReference type="InterPro" id="IPR043504">
    <property type="entry name" value="Peptidase_S1_PA_chymotrypsin"/>
</dbReference>
<evidence type="ECO:0000256" key="2">
    <source>
        <dbReference type="ARBA" id="ARBA00023157"/>
    </source>
</evidence>
<organism evidence="4 5">
    <name type="scientific">Streptomyces clavuligerus</name>
    <dbReference type="NCBI Taxonomy" id="1901"/>
    <lineage>
        <taxon>Bacteria</taxon>
        <taxon>Bacillati</taxon>
        <taxon>Actinomycetota</taxon>
        <taxon>Actinomycetes</taxon>
        <taxon>Kitasatosporales</taxon>
        <taxon>Streptomycetaceae</taxon>
        <taxon>Streptomyces</taxon>
    </lineage>
</organism>
<keyword evidence="2" id="KW-1015">Disulfide bond</keyword>